<dbReference type="PATRIC" id="fig|1121022.4.peg.427"/>
<organism evidence="3 4">
    <name type="scientific">Asticcacaulis benevestitus DSM 16100 = ATCC BAA-896</name>
    <dbReference type="NCBI Taxonomy" id="1121022"/>
    <lineage>
        <taxon>Bacteria</taxon>
        <taxon>Pseudomonadati</taxon>
        <taxon>Pseudomonadota</taxon>
        <taxon>Alphaproteobacteria</taxon>
        <taxon>Caulobacterales</taxon>
        <taxon>Caulobacteraceae</taxon>
        <taxon>Asticcacaulis</taxon>
    </lineage>
</organism>
<comment type="similarity">
    <text evidence="1">Belongs to the bactofilin family.</text>
</comment>
<protein>
    <recommendedName>
        <fullName evidence="5">Cell shape determination protein CcmA</fullName>
    </recommendedName>
</protein>
<reference evidence="3 4" key="1">
    <citation type="journal article" date="2014" name="Nature">
        <title>Sequential evolution of bacterial morphology by co-option of a developmental regulator.</title>
        <authorList>
            <person name="Jiang C."/>
            <person name="Brown P.J."/>
            <person name="Ducret A."/>
            <person name="Brun Y.V."/>
        </authorList>
    </citation>
    <scope>NUCLEOTIDE SEQUENCE [LARGE SCALE GENOMIC DNA]</scope>
    <source>
        <strain evidence="3 4">DSM 16100</strain>
    </source>
</reference>
<dbReference type="OrthoDB" id="5738271at2"/>
<dbReference type="InterPro" id="IPR007607">
    <property type="entry name" value="BacA/B"/>
</dbReference>
<dbReference type="eggNOG" id="COG1664">
    <property type="taxonomic scope" value="Bacteria"/>
</dbReference>
<evidence type="ECO:0000256" key="1">
    <source>
        <dbReference type="ARBA" id="ARBA00044755"/>
    </source>
</evidence>
<keyword evidence="4" id="KW-1185">Reference proteome</keyword>
<dbReference type="EMBL" id="AWGB01000004">
    <property type="protein sequence ID" value="ESQ94333.1"/>
    <property type="molecule type" value="Genomic_DNA"/>
</dbReference>
<feature type="compositionally biased region" description="Pro residues" evidence="2">
    <location>
        <begin position="8"/>
        <end position="22"/>
    </location>
</feature>
<dbReference type="Pfam" id="PF04519">
    <property type="entry name" value="Bactofilin"/>
    <property type="match status" value="1"/>
</dbReference>
<dbReference type="PANTHER" id="PTHR35024">
    <property type="entry name" value="HYPOTHETICAL CYTOSOLIC PROTEIN"/>
    <property type="match status" value="1"/>
</dbReference>
<proteinExistence type="inferred from homology"/>
<sequence length="180" mass="18805">MFNKTSKPTPPKPQPVPVPPLETPNINMNRTKPASPVATGARLSSFGTGLLIEGNITGNGDLHLDGTVRGDVKVGHLIVGESGNIEGKVEAETIEVRGRVVGSITGKQIKLQATAYVEGDITHDQLAIDVGAFFQGRCLQSRRPEPAPSVAASPIATPAAADFGTPSLNAYDMNALSDLK</sequence>
<comment type="caution">
    <text evidence="3">The sequence shown here is derived from an EMBL/GenBank/DDBJ whole genome shotgun (WGS) entry which is preliminary data.</text>
</comment>
<evidence type="ECO:0000313" key="4">
    <source>
        <dbReference type="Proteomes" id="UP000017837"/>
    </source>
</evidence>
<name>V4RT38_9CAUL</name>
<accession>V4RT38</accession>
<evidence type="ECO:0000256" key="2">
    <source>
        <dbReference type="SAM" id="MobiDB-lite"/>
    </source>
</evidence>
<dbReference type="PANTHER" id="PTHR35024:SF4">
    <property type="entry name" value="POLYMER-FORMING CYTOSKELETAL PROTEIN"/>
    <property type="match status" value="1"/>
</dbReference>
<evidence type="ECO:0000313" key="3">
    <source>
        <dbReference type="EMBL" id="ESQ94333.1"/>
    </source>
</evidence>
<evidence type="ECO:0008006" key="5">
    <source>
        <dbReference type="Google" id="ProtNLM"/>
    </source>
</evidence>
<dbReference type="RefSeq" id="WP_018080071.1">
    <property type="nucleotide sequence ID" value="NZ_AQWM01000001.1"/>
</dbReference>
<dbReference type="AlphaFoldDB" id="V4RT38"/>
<dbReference type="STRING" id="1121022.GCA_000376105_00393"/>
<dbReference type="Proteomes" id="UP000017837">
    <property type="component" value="Unassembled WGS sequence"/>
</dbReference>
<gene>
    <name evidence="3" type="ORF">ABENE_02170</name>
</gene>
<feature type="region of interest" description="Disordered" evidence="2">
    <location>
        <begin position="1"/>
        <end position="38"/>
    </location>
</feature>